<dbReference type="Pfam" id="PF05729">
    <property type="entry name" value="NACHT"/>
    <property type="match status" value="1"/>
</dbReference>
<dbReference type="EMBL" id="JAVREJ010000014">
    <property type="protein sequence ID" value="MDT0351705.1"/>
    <property type="molecule type" value="Genomic_DNA"/>
</dbReference>
<dbReference type="Proteomes" id="UP001183202">
    <property type="component" value="Unassembled WGS sequence"/>
</dbReference>
<dbReference type="RefSeq" id="WP_311558130.1">
    <property type="nucleotide sequence ID" value="NZ_JAVREJ010000014.1"/>
</dbReference>
<keyword evidence="5" id="KW-1185">Reference proteome</keyword>
<dbReference type="Gene3D" id="2.130.10.10">
    <property type="entry name" value="YVTN repeat-like/Quinoprotein amine dehydrogenase"/>
    <property type="match status" value="1"/>
</dbReference>
<evidence type="ECO:0000259" key="2">
    <source>
        <dbReference type="Pfam" id="PF22722"/>
    </source>
</evidence>
<organism evidence="4 5">
    <name type="scientific">Pseudonocardia charpentierae</name>
    <dbReference type="NCBI Taxonomy" id="3075545"/>
    <lineage>
        <taxon>Bacteria</taxon>
        <taxon>Bacillati</taxon>
        <taxon>Actinomycetota</taxon>
        <taxon>Actinomycetes</taxon>
        <taxon>Pseudonocardiales</taxon>
        <taxon>Pseudonocardiaceae</taxon>
        <taxon>Pseudonocardia</taxon>
    </lineage>
</organism>
<dbReference type="Gene3D" id="3.40.50.300">
    <property type="entry name" value="P-loop containing nucleotide triphosphate hydrolases"/>
    <property type="match status" value="1"/>
</dbReference>
<feature type="domain" description="NACHT" evidence="1">
    <location>
        <begin position="364"/>
        <end position="498"/>
    </location>
</feature>
<accession>A0ABU2NCM9</accession>
<gene>
    <name evidence="4" type="ORF">RM445_19460</name>
</gene>
<evidence type="ECO:0000313" key="5">
    <source>
        <dbReference type="Proteomes" id="UP001183202"/>
    </source>
</evidence>
<dbReference type="SUPFAM" id="SSF50969">
    <property type="entry name" value="YVTN repeat-like/Quinoprotein amine dehydrogenase"/>
    <property type="match status" value="1"/>
</dbReference>
<dbReference type="SUPFAM" id="SSF141571">
    <property type="entry name" value="Pentapeptide repeat-like"/>
    <property type="match status" value="1"/>
</dbReference>
<sequence length="1227" mass="136570">MSLLETVVKTLISLAAKPAIDRLKRQEEVVALLKKFKLAPDMPPSNFEGVYTYALIEYCYGMPEPIINFFRNEYIQSAFRRSFETGDTTYLNREADEIFRWNDETGALGRLDYDFRRDLAGFTAMFDAVVDRTRSPATVRSERKIEQYGKSLHIVLSELKQQINETRAVSDVQRLTPDPPTGNAAALEALRKEVREWFKAIGYRFETYELSTELQFTWIINVPARRRYDRIIVRGVAGEATAEDVDELATLVRTKSADEGWLVVPRRISAAAASMVIGTGNRVACYTLDSLIDQDADFDPYLQWLESEVQRRGIDTRYVQVGCKKDEVDPAGVVRHQSTYLSGDGGLEHYVETWLADSTMEHLSVLGEFGTGKTWFCIHFAWTRAQQYRQAKKRGLPRPRLPLLVPLRDYAKAVSIESLFSEFFFRKHEVNLPGYSAFEYLNRTGRLLLIFDGFDEMADRVDRQARINNFWELARAVTDNAKVLLTCRTEHFPEAAESRDLLSARLRASTQNLTGEPPQFEVVDILPFDDVQVRELLKHLTDDTTIDTIMANSDLLDLMRRPVMSELVLDALPEISAGGAVDIARIYLYAVRRKITRDIHAERTFTSTRDKVYFLSELSWEMLSTASMSINYREFPERIRACFGDAVREERDLDHWHHDMMGQSLLIRNSQGDYSPAHKSLLEFFVAYKFAAELGVMNSDFIGLIACEDGSSADNGAGVQWSVLGKLPNSNKHGVDSVSEFAVEPMAALVSSIGSAQLSPAVLELLLPMIDTKVAETRLADIIRNTRGRTSEETGFVGGNCASILARIDARSLCGQDLSGTSLRGARLDLFGKGEVDMTATNLAGADLSDTDFENVIFTGADLSLAKLTNSRYFGLNSSGFDSVLVQPSTGAIYASTVGGSIVSWVSSSRIGVDDPRVVHTASGHLREFEMVGAKWLIASTQDGQFYFYDTVTGALIEKVVDADGVTGVDQSNIEGFAVSYRGDRTLEEIHIHDFAGRRLGNVETGNRWRLGYYSSRLGKTFFLDYAGVIHALELGDGDTRLLEMGRIDFTELVAHEDVPFGDPIEFLRVTYSGELLWAVTSTNKVVAYDLTGERVAVVLFPEDETDLALSVGPFTQIKNWVFADKSSGIGTLVTARKLVAFQISDGQYLWAADNVAKSTSMAVVDAGSRCVVVDAFGGIEVRSARDGSIERVVCVNERFRDAKLASVVGVPDIVLMRLGVAGAITL</sequence>
<dbReference type="Pfam" id="PF22736">
    <property type="entry name" value="NNH5"/>
    <property type="match status" value="1"/>
</dbReference>
<evidence type="ECO:0000313" key="4">
    <source>
        <dbReference type="EMBL" id="MDT0351705.1"/>
    </source>
</evidence>
<dbReference type="Pfam" id="PF00805">
    <property type="entry name" value="Pentapeptide"/>
    <property type="match status" value="1"/>
</dbReference>
<reference evidence="5" key="1">
    <citation type="submission" date="2023-07" db="EMBL/GenBank/DDBJ databases">
        <title>30 novel species of actinomycetes from the DSMZ collection.</title>
        <authorList>
            <person name="Nouioui I."/>
        </authorList>
    </citation>
    <scope>NUCLEOTIDE SEQUENCE [LARGE SCALE GENOMIC DNA]</scope>
    <source>
        <strain evidence="5">DSM 45834</strain>
    </source>
</reference>
<feature type="domain" description="NACHT N-terminal helical" evidence="3">
    <location>
        <begin position="4"/>
        <end position="136"/>
    </location>
</feature>
<comment type="caution">
    <text evidence="4">The sequence shown here is derived from an EMBL/GenBank/DDBJ whole genome shotgun (WGS) entry which is preliminary data.</text>
</comment>
<protein>
    <submittedName>
        <fullName evidence="4">Pentapeptide repeat-containing protein</fullName>
    </submittedName>
</protein>
<dbReference type="InterPro" id="IPR001646">
    <property type="entry name" value="5peptide_repeat"/>
</dbReference>
<dbReference type="InterPro" id="IPR027417">
    <property type="entry name" value="P-loop_NTPase"/>
</dbReference>
<dbReference type="InterPro" id="IPR054557">
    <property type="entry name" value="NA-iREase1_dom"/>
</dbReference>
<proteinExistence type="predicted"/>
<dbReference type="InterPro" id="IPR007111">
    <property type="entry name" value="NACHT_NTPase"/>
</dbReference>
<dbReference type="Gene3D" id="2.160.20.80">
    <property type="entry name" value="E3 ubiquitin-protein ligase SopA"/>
    <property type="match status" value="1"/>
</dbReference>
<dbReference type="InterPro" id="IPR011044">
    <property type="entry name" value="Quino_amine_DH_bsu"/>
</dbReference>
<name>A0ABU2NCM9_9PSEU</name>
<dbReference type="Pfam" id="PF22722">
    <property type="entry name" value="NA-iREase1"/>
    <property type="match status" value="1"/>
</dbReference>
<evidence type="ECO:0000259" key="3">
    <source>
        <dbReference type="Pfam" id="PF22736"/>
    </source>
</evidence>
<dbReference type="InterPro" id="IPR015943">
    <property type="entry name" value="WD40/YVTN_repeat-like_dom_sf"/>
</dbReference>
<feature type="domain" description="NACHT-associated inactive Restriction Endonuclease 1 sensor" evidence="2">
    <location>
        <begin position="190"/>
        <end position="293"/>
    </location>
</feature>
<dbReference type="SUPFAM" id="SSF52540">
    <property type="entry name" value="P-loop containing nucleoside triphosphate hydrolases"/>
    <property type="match status" value="1"/>
</dbReference>
<dbReference type="InterPro" id="IPR054610">
    <property type="entry name" value="NNH"/>
</dbReference>
<evidence type="ECO:0000259" key="1">
    <source>
        <dbReference type="Pfam" id="PF05729"/>
    </source>
</evidence>